<feature type="transmembrane region" description="Helical" evidence="2">
    <location>
        <begin position="879"/>
        <end position="901"/>
    </location>
</feature>
<feature type="transmembrane region" description="Helical" evidence="2">
    <location>
        <begin position="810"/>
        <end position="831"/>
    </location>
</feature>
<feature type="region of interest" description="Disordered" evidence="1">
    <location>
        <begin position="599"/>
        <end position="618"/>
    </location>
</feature>
<feature type="domain" description="PIR2-like helical" evidence="4">
    <location>
        <begin position="59"/>
        <end position="132"/>
    </location>
</feature>
<evidence type="ECO:0000259" key="3">
    <source>
        <dbReference type="Pfam" id="PF12274"/>
    </source>
</evidence>
<keyword evidence="2" id="KW-1133">Transmembrane helix</keyword>
<dbReference type="Pfam" id="PF12274">
    <property type="entry name" value="DUF3615"/>
    <property type="match status" value="1"/>
</dbReference>
<sequence length="933" mass="102853">MFTSRGGGGNICICEPSDLKDGFHFARSKYEIESVLAKIEKIYSRLKLPKHASRNGCCSCVGLLAPATNIIVNFLICKDAAELLPEGQEAGGMIQRSLDGLIAFLTCLFPYLPDAEALAYLSAADGDPLVAALIIIDRRGLTRESFITETGLEIALRSAAVAAQHPDPQRFMRGWKLVSLCPQEFAKLAVPCDDNQGLIFELARRMSVLDGSSTDLCLADGTSWELARDRLSSWKGGLPRLPPVRATMKRLLLSMIHGFYLKALGALPKKELTDCYHRSLLMGGHCYGPLDPVSNIIVNTIWYDQTFPAREVQPLNMISTNCLWRITAQSLYGLVSFLRSRYPNLTPDQALQRLLDARAELSFADPLLQTGCTTTSRMLRKDAEHTKPHATLTEAYVAAATAAFHPSPLLQKDFLGIPDSVRNLMVISEMLSVHDGQTIPKEKFECLLILLKCPSSVGTSPRPQQELEHKQVSKRVYVQASVCKNMFWGKHERVNSMVRAVLDKYNETAVSKYSLHVICGVNELVDREFSLDRSIKCHNPRTPYKYNYSHINFLATREGSSSATLFFAECSNHCTSNSWCIPVLLQPDAGICTMAGTRPESRPGVGTRPETGVQPDAGALKHPEYGTDAGAGIHTEADADAGMRPGAGIRSESGPDAGDGIRPGAPDAGMRRGPGIHPDTGMRRGPGIRPEAARCIYCEFGGSKILHPIAKSFCGRDDFKKLSGGGLYTNNRLIKKEVVDWVYGSQEETIYFNYWVDADATAADGYRLPKLRRGCKGFIFVMLAAVMPGFRWSMTQILLQKDAYGLENPITMMTHVTPVMAIATMILSLLLEPWSDFQKNSYFDNPWHVMRSCLLMLIGGSLAFFMVLTKYILISATSAITVTIAGVVKEAATILVAVFYFHDEFTWLKGLGLFTIMVGVNKKLRGFFLKPAP</sequence>
<dbReference type="EMBL" id="CM029054">
    <property type="protein sequence ID" value="KAG2538837.1"/>
    <property type="molecule type" value="Genomic_DNA"/>
</dbReference>
<evidence type="ECO:0000256" key="2">
    <source>
        <dbReference type="SAM" id="Phobius"/>
    </source>
</evidence>
<dbReference type="InterPro" id="IPR022059">
    <property type="entry name" value="DUF3615"/>
</dbReference>
<feature type="region of interest" description="Disordered" evidence="1">
    <location>
        <begin position="642"/>
        <end position="685"/>
    </location>
</feature>
<evidence type="ECO:0000259" key="4">
    <source>
        <dbReference type="Pfam" id="PF20235"/>
    </source>
</evidence>
<evidence type="ECO:0000313" key="5">
    <source>
        <dbReference type="EMBL" id="KAG2538837.1"/>
    </source>
</evidence>
<feature type="domain" description="DUF3615" evidence="3">
    <location>
        <begin position="498"/>
        <end position="594"/>
    </location>
</feature>
<dbReference type="PANTHER" id="PTHR33120">
    <property type="entry name" value="EXPRESSED PROTEIN-RELATED"/>
    <property type="match status" value="1"/>
</dbReference>
<dbReference type="AlphaFoldDB" id="A0A8T0MNV6"/>
<comment type="caution">
    <text evidence="5">The sequence shown here is derived from an EMBL/GenBank/DDBJ whole genome shotgun (WGS) entry which is preliminary data.</text>
</comment>
<proteinExistence type="predicted"/>
<feature type="transmembrane region" description="Helical" evidence="2">
    <location>
        <begin position="852"/>
        <end position="873"/>
    </location>
</feature>
<evidence type="ECO:0000313" key="6">
    <source>
        <dbReference type="Proteomes" id="UP000823388"/>
    </source>
</evidence>
<dbReference type="Pfam" id="PF20235">
    <property type="entry name" value="PIR2-like_helical"/>
    <property type="match status" value="2"/>
</dbReference>
<reference evidence="5" key="1">
    <citation type="submission" date="2020-05" db="EMBL/GenBank/DDBJ databases">
        <title>WGS assembly of Panicum virgatum.</title>
        <authorList>
            <person name="Lovell J.T."/>
            <person name="Jenkins J."/>
            <person name="Shu S."/>
            <person name="Juenger T.E."/>
            <person name="Schmutz J."/>
        </authorList>
    </citation>
    <scope>NUCLEOTIDE SEQUENCE</scope>
    <source>
        <strain evidence="5">AP13</strain>
    </source>
</reference>
<keyword evidence="2" id="KW-0812">Transmembrane</keyword>
<dbReference type="PANTHER" id="PTHR33120:SF57">
    <property type="entry name" value="PIR2-LIKE HELICAL DOMAIN-CONTAINING PROTEIN"/>
    <property type="match status" value="1"/>
</dbReference>
<keyword evidence="6" id="KW-1185">Reference proteome</keyword>
<dbReference type="InterPro" id="IPR046527">
    <property type="entry name" value="PIR2-like_helical"/>
</dbReference>
<protein>
    <submittedName>
        <fullName evidence="5">Uncharacterized protein</fullName>
    </submittedName>
</protein>
<feature type="domain" description="PIR2-like helical" evidence="4">
    <location>
        <begin position="254"/>
        <end position="364"/>
    </location>
</feature>
<accession>A0A8T0MNV6</accession>
<gene>
    <name evidence="5" type="ORF">PVAP13_9NG431956</name>
</gene>
<organism evidence="5 6">
    <name type="scientific">Panicum virgatum</name>
    <name type="common">Blackwell switchgrass</name>
    <dbReference type="NCBI Taxonomy" id="38727"/>
    <lineage>
        <taxon>Eukaryota</taxon>
        <taxon>Viridiplantae</taxon>
        <taxon>Streptophyta</taxon>
        <taxon>Embryophyta</taxon>
        <taxon>Tracheophyta</taxon>
        <taxon>Spermatophyta</taxon>
        <taxon>Magnoliopsida</taxon>
        <taxon>Liliopsida</taxon>
        <taxon>Poales</taxon>
        <taxon>Poaceae</taxon>
        <taxon>PACMAD clade</taxon>
        <taxon>Panicoideae</taxon>
        <taxon>Panicodae</taxon>
        <taxon>Paniceae</taxon>
        <taxon>Panicinae</taxon>
        <taxon>Panicum</taxon>
        <taxon>Panicum sect. Hiantes</taxon>
    </lineage>
</organism>
<evidence type="ECO:0000256" key="1">
    <source>
        <dbReference type="SAM" id="MobiDB-lite"/>
    </source>
</evidence>
<dbReference type="Proteomes" id="UP000823388">
    <property type="component" value="Chromosome 9N"/>
</dbReference>
<keyword evidence="2" id="KW-0472">Membrane</keyword>
<name>A0A8T0MNV6_PANVG</name>